<proteinExistence type="predicted"/>
<dbReference type="AlphaFoldDB" id="A0AAU0EZL1"/>
<accession>A0AAU0EZL1</accession>
<dbReference type="KEGG" id="bpor:BPO_0669"/>
<gene>
    <name evidence="1" type="ORF">BPO_0669</name>
</gene>
<protein>
    <submittedName>
        <fullName evidence="1">Uncharacterized protein</fullName>
    </submittedName>
</protein>
<evidence type="ECO:0000313" key="2">
    <source>
        <dbReference type="Proteomes" id="UP001432059"/>
    </source>
</evidence>
<dbReference type="Proteomes" id="UP001432059">
    <property type="component" value="Chromosome"/>
</dbReference>
<sequence length="26" mass="3247">MSVEFFLKKEERAKRKEKRLSNNSKY</sequence>
<name>A0AAU0EZL1_9FLAO</name>
<evidence type="ECO:0000313" key="1">
    <source>
        <dbReference type="EMBL" id="WOC51316.1"/>
    </source>
</evidence>
<dbReference type="EMBL" id="CP136426">
    <property type="protein sequence ID" value="WOC51316.1"/>
    <property type="molecule type" value="Genomic_DNA"/>
</dbReference>
<organism evidence="1 2">
    <name type="scientific">Bergeyella porcorum</name>
    <dbReference type="NCBI Taxonomy" id="1735111"/>
    <lineage>
        <taxon>Bacteria</taxon>
        <taxon>Pseudomonadati</taxon>
        <taxon>Bacteroidota</taxon>
        <taxon>Flavobacteriia</taxon>
        <taxon>Flavobacteriales</taxon>
        <taxon>Weeksellaceae</taxon>
        <taxon>Bergeyella</taxon>
    </lineage>
</organism>
<reference evidence="1" key="1">
    <citation type="submission" date="2023-10" db="EMBL/GenBank/DDBJ databases">
        <title>Characterization and whole genome sequencing of a novel strain of Bergeyella porcorum QD2021 isolated from pig.</title>
        <authorList>
            <person name="Liu G."/>
            <person name="Chen C."/>
            <person name="Han X."/>
        </authorList>
    </citation>
    <scope>NUCLEOTIDE SEQUENCE</scope>
    <source>
        <strain evidence="1">QD2021</strain>
    </source>
</reference>
<keyword evidence="2" id="KW-1185">Reference proteome</keyword>